<dbReference type="EMBL" id="JBEZLS010000015">
    <property type="protein sequence ID" value="MEU9353514.1"/>
    <property type="molecule type" value="Genomic_DNA"/>
</dbReference>
<comment type="caution">
    <text evidence="2">The sequence shown here is derived from an EMBL/GenBank/DDBJ whole genome shotgun (WGS) entry which is preliminary data.</text>
</comment>
<feature type="compositionally biased region" description="Basic residues" evidence="1">
    <location>
        <begin position="38"/>
        <end position="49"/>
    </location>
</feature>
<gene>
    <name evidence="2" type="ORF">AB0D65_21585</name>
</gene>
<sequence>MTTIRTESGSKATSATAGLLRFTQSATAPAGAMSRTRSAQHRCPGRSCT</sequence>
<protein>
    <submittedName>
        <fullName evidence="2">Uncharacterized protein</fullName>
    </submittedName>
</protein>
<feature type="region of interest" description="Disordered" evidence="1">
    <location>
        <begin position="1"/>
        <end position="49"/>
    </location>
</feature>
<reference evidence="2 3" key="1">
    <citation type="submission" date="2024-06" db="EMBL/GenBank/DDBJ databases">
        <title>The Natural Products Discovery Center: Release of the First 8490 Sequenced Strains for Exploring Actinobacteria Biosynthetic Diversity.</title>
        <authorList>
            <person name="Kalkreuter E."/>
            <person name="Kautsar S.A."/>
            <person name="Yang D."/>
            <person name="Bader C.D."/>
            <person name="Teijaro C.N."/>
            <person name="Fluegel L."/>
            <person name="Davis C.M."/>
            <person name="Simpson J.R."/>
            <person name="Lauterbach L."/>
            <person name="Steele A.D."/>
            <person name="Gui C."/>
            <person name="Meng S."/>
            <person name="Li G."/>
            <person name="Viehrig K."/>
            <person name="Ye F."/>
            <person name="Su P."/>
            <person name="Kiefer A.F."/>
            <person name="Nichols A."/>
            <person name="Cepeda A.J."/>
            <person name="Yan W."/>
            <person name="Fan B."/>
            <person name="Jiang Y."/>
            <person name="Adhikari A."/>
            <person name="Zheng C.-J."/>
            <person name="Schuster L."/>
            <person name="Cowan T.M."/>
            <person name="Smanski M.J."/>
            <person name="Chevrette M.G."/>
            <person name="De Carvalho L.P.S."/>
            <person name="Shen B."/>
        </authorList>
    </citation>
    <scope>NUCLEOTIDE SEQUENCE [LARGE SCALE GENOMIC DNA]</scope>
    <source>
        <strain evidence="2 3">NPDC048274</strain>
    </source>
</reference>
<proteinExistence type="predicted"/>
<name>A0ABV3EBD9_9ACTN</name>
<dbReference type="Proteomes" id="UP001551582">
    <property type="component" value="Unassembled WGS sequence"/>
</dbReference>
<accession>A0ABV3EBD9</accession>
<dbReference type="RefSeq" id="WP_359983357.1">
    <property type="nucleotide sequence ID" value="NZ_JBEZLS010000015.1"/>
</dbReference>
<evidence type="ECO:0000256" key="1">
    <source>
        <dbReference type="SAM" id="MobiDB-lite"/>
    </source>
</evidence>
<organism evidence="2 3">
    <name type="scientific">Streptomyces griseoloalbus</name>
    <dbReference type="NCBI Taxonomy" id="67303"/>
    <lineage>
        <taxon>Bacteria</taxon>
        <taxon>Bacillati</taxon>
        <taxon>Actinomycetota</taxon>
        <taxon>Actinomycetes</taxon>
        <taxon>Kitasatosporales</taxon>
        <taxon>Streptomycetaceae</taxon>
        <taxon>Streptomyces</taxon>
    </lineage>
</organism>
<evidence type="ECO:0000313" key="3">
    <source>
        <dbReference type="Proteomes" id="UP001551582"/>
    </source>
</evidence>
<evidence type="ECO:0000313" key="2">
    <source>
        <dbReference type="EMBL" id="MEU9353514.1"/>
    </source>
</evidence>
<keyword evidence="3" id="KW-1185">Reference proteome</keyword>
<feature type="compositionally biased region" description="Polar residues" evidence="1">
    <location>
        <begin position="1"/>
        <end position="27"/>
    </location>
</feature>